<gene>
    <name evidence="3" type="ORF">CVIRNUC_003045</name>
</gene>
<name>A0AAV1I161_9CHLO</name>
<proteinExistence type="predicted"/>
<evidence type="ECO:0000313" key="3">
    <source>
        <dbReference type="EMBL" id="CAK0763317.1"/>
    </source>
</evidence>
<feature type="signal peptide" evidence="1">
    <location>
        <begin position="1"/>
        <end position="24"/>
    </location>
</feature>
<comment type="caution">
    <text evidence="3">The sequence shown here is derived from an EMBL/GenBank/DDBJ whole genome shotgun (WGS) entry which is preliminary data.</text>
</comment>
<organism evidence="3 4">
    <name type="scientific">Coccomyxa viridis</name>
    <dbReference type="NCBI Taxonomy" id="1274662"/>
    <lineage>
        <taxon>Eukaryota</taxon>
        <taxon>Viridiplantae</taxon>
        <taxon>Chlorophyta</taxon>
        <taxon>core chlorophytes</taxon>
        <taxon>Trebouxiophyceae</taxon>
        <taxon>Trebouxiophyceae incertae sedis</taxon>
        <taxon>Coccomyxaceae</taxon>
        <taxon>Coccomyxa</taxon>
    </lineage>
</organism>
<evidence type="ECO:0000313" key="4">
    <source>
        <dbReference type="Proteomes" id="UP001314263"/>
    </source>
</evidence>
<sequence length="423" mass="45702">MHLPRAALLCLCILSQRGICSVQARPQAQTSLTATYRWIYRNPMAGVTDKAAAVQAQPGALLYSHMGMLATLPNGSLAAAWQGAPKWWEGSDEQGIHWAISDDGGASWGAQQALVPAPDGLPAWGPVLYSDGKEAGLFYAVSRRACWWQGEGGMHWACGGDIWMQRLSSGSEASWTSPKVIYSFSDEGGIAKMLANRLGTRDGGGWMLPVWREMGGQQACNTHPELHGAAGVLLSDDQGSSWRVANISLDTSSQPTWLIEGAVARTGRSSWFQVFRTSVGFMYSSRSGDDGLSWTPAKPTHVRNPNSKVDLLALEPGILLLAYNDDSEASRSTLVLAMSTDKGILWHDIAILESDPAGSFHYPTLMYQEEQDTVLVIYSVDFLPDELSSRATSSQGENSTRGGLQWSCELCCVSHEATLGAVT</sequence>
<dbReference type="InterPro" id="IPR011040">
    <property type="entry name" value="Sialidase"/>
</dbReference>
<feature type="chain" id="PRO_5043897830" description="Sialidase domain-containing protein" evidence="1">
    <location>
        <begin position="25"/>
        <end position="423"/>
    </location>
</feature>
<dbReference type="AlphaFoldDB" id="A0AAV1I161"/>
<keyword evidence="4" id="KW-1185">Reference proteome</keyword>
<dbReference type="CDD" id="cd15482">
    <property type="entry name" value="Sialidase_non-viral"/>
    <property type="match status" value="1"/>
</dbReference>
<dbReference type="PANTHER" id="PTHR43752:SF2">
    <property type="entry name" value="BNR_ASP-BOX REPEAT FAMILY PROTEIN"/>
    <property type="match status" value="1"/>
</dbReference>
<dbReference type="PANTHER" id="PTHR43752">
    <property type="entry name" value="BNR/ASP-BOX REPEAT FAMILY PROTEIN"/>
    <property type="match status" value="1"/>
</dbReference>
<dbReference type="Proteomes" id="UP001314263">
    <property type="component" value="Unassembled WGS sequence"/>
</dbReference>
<protein>
    <recommendedName>
        <fullName evidence="2">Sialidase domain-containing protein</fullName>
    </recommendedName>
</protein>
<dbReference type="EMBL" id="CAUYUE010000004">
    <property type="protein sequence ID" value="CAK0763317.1"/>
    <property type="molecule type" value="Genomic_DNA"/>
</dbReference>
<accession>A0AAV1I161</accession>
<dbReference type="InterPro" id="IPR036278">
    <property type="entry name" value="Sialidase_sf"/>
</dbReference>
<feature type="domain" description="Sialidase" evidence="2">
    <location>
        <begin position="75"/>
        <end position="370"/>
    </location>
</feature>
<dbReference type="Gene3D" id="2.120.10.10">
    <property type="match status" value="1"/>
</dbReference>
<evidence type="ECO:0000259" key="2">
    <source>
        <dbReference type="Pfam" id="PF13088"/>
    </source>
</evidence>
<reference evidence="3 4" key="1">
    <citation type="submission" date="2023-10" db="EMBL/GenBank/DDBJ databases">
        <authorList>
            <person name="Maclean D."/>
            <person name="Macfadyen A."/>
        </authorList>
    </citation>
    <scope>NUCLEOTIDE SEQUENCE [LARGE SCALE GENOMIC DNA]</scope>
</reference>
<dbReference type="Pfam" id="PF13088">
    <property type="entry name" value="BNR_2"/>
    <property type="match status" value="1"/>
</dbReference>
<evidence type="ECO:0000256" key="1">
    <source>
        <dbReference type="SAM" id="SignalP"/>
    </source>
</evidence>
<dbReference type="SUPFAM" id="SSF50939">
    <property type="entry name" value="Sialidases"/>
    <property type="match status" value="1"/>
</dbReference>
<keyword evidence="1" id="KW-0732">Signal</keyword>